<sequence length="352" mass="39163">MSHMMSMESMSSLASQTQSYRSDVSDQSRVSVARRPVAPTYPNIDSVLKNSVPSPIPAPDSSWSLASAENSTVDIDQPSPAVPEQPQLSPEERPISYLAPLPSFPIVKRFRHVRILSSHAPSKPTTSHIFSLLLSALSSMSLTRQSKAEHPGNPADSTRTDQRPPIPERGSSLDFQRHQLEQKGLEKMYLTTHPSLPADAPAKHPHIIDNAKISSPPPHGIGFTDMVVTILYNHGPATLKSFLDLQNPRFKFWYTRGVLKRFYIERSQRFVTIGFVQAGNKKKLGEGLTYRVREEVEGAWEPLCAMGKMSGLLSGPREMDAYVRKVFVVRLMRELGWIKEGGSGSKFVEGEM</sequence>
<evidence type="ECO:0000313" key="3">
    <source>
        <dbReference type="Proteomes" id="UP001161017"/>
    </source>
</evidence>
<evidence type="ECO:0000313" key="2">
    <source>
        <dbReference type="EMBL" id="MDI1493627.1"/>
    </source>
</evidence>
<reference evidence="2" key="1">
    <citation type="journal article" date="2023" name="Genome Biol. Evol.">
        <title>First Whole Genome Sequence and Flow Cytometry Genome Size Data for the Lichen-Forming Fungus Ramalina farinacea (Ascomycota).</title>
        <authorList>
            <person name="Llewellyn T."/>
            <person name="Mian S."/>
            <person name="Hill R."/>
            <person name="Leitch I.J."/>
            <person name="Gaya E."/>
        </authorList>
    </citation>
    <scope>NUCLEOTIDE SEQUENCE</scope>
    <source>
        <strain evidence="2">LIQ254RAFAR</strain>
    </source>
</reference>
<dbReference type="EMBL" id="JAPUFD010000040">
    <property type="protein sequence ID" value="MDI1493627.1"/>
    <property type="molecule type" value="Genomic_DNA"/>
</dbReference>
<feature type="region of interest" description="Disordered" evidence="1">
    <location>
        <begin position="1"/>
        <end position="90"/>
    </location>
</feature>
<name>A0AA43QWK4_9LECA</name>
<comment type="caution">
    <text evidence="2">The sequence shown here is derived from an EMBL/GenBank/DDBJ whole genome shotgun (WGS) entry which is preliminary data.</text>
</comment>
<feature type="compositionally biased region" description="Polar residues" evidence="1">
    <location>
        <begin position="61"/>
        <end position="74"/>
    </location>
</feature>
<keyword evidence="3" id="KW-1185">Reference proteome</keyword>
<proteinExistence type="predicted"/>
<accession>A0AA43QWK4</accession>
<dbReference type="AlphaFoldDB" id="A0AA43QWK4"/>
<dbReference type="Proteomes" id="UP001161017">
    <property type="component" value="Unassembled WGS sequence"/>
</dbReference>
<evidence type="ECO:0000256" key="1">
    <source>
        <dbReference type="SAM" id="MobiDB-lite"/>
    </source>
</evidence>
<organism evidence="2 3">
    <name type="scientific">Ramalina farinacea</name>
    <dbReference type="NCBI Taxonomy" id="258253"/>
    <lineage>
        <taxon>Eukaryota</taxon>
        <taxon>Fungi</taxon>
        <taxon>Dikarya</taxon>
        <taxon>Ascomycota</taxon>
        <taxon>Pezizomycotina</taxon>
        <taxon>Lecanoromycetes</taxon>
        <taxon>OSLEUM clade</taxon>
        <taxon>Lecanoromycetidae</taxon>
        <taxon>Lecanorales</taxon>
        <taxon>Lecanorineae</taxon>
        <taxon>Ramalinaceae</taxon>
        <taxon>Ramalina</taxon>
    </lineage>
</organism>
<protein>
    <submittedName>
        <fullName evidence="2">Uncharacterized protein</fullName>
    </submittedName>
</protein>
<feature type="region of interest" description="Disordered" evidence="1">
    <location>
        <begin position="143"/>
        <end position="173"/>
    </location>
</feature>
<gene>
    <name evidence="2" type="ORF">OHK93_006353</name>
</gene>
<feature type="compositionally biased region" description="Low complexity" evidence="1">
    <location>
        <begin position="1"/>
        <end position="31"/>
    </location>
</feature>